<protein>
    <submittedName>
        <fullName evidence="1">DUF3489 domain-containing protein</fullName>
    </submittedName>
</protein>
<dbReference type="Proteomes" id="UP000608450">
    <property type="component" value="Unassembled WGS sequence"/>
</dbReference>
<comment type="caution">
    <text evidence="1">The sequence shown here is derived from an EMBL/GenBank/DDBJ whole genome shotgun (WGS) entry which is preliminary data.</text>
</comment>
<keyword evidence="2" id="KW-1185">Reference proteome</keyword>
<proteinExistence type="predicted"/>
<gene>
    <name evidence="1" type="ORF">I5I61_01645</name>
</gene>
<dbReference type="EMBL" id="JADTFC010000002">
    <property type="protein sequence ID" value="MBG6286137.1"/>
    <property type="molecule type" value="Genomic_DNA"/>
</dbReference>
<dbReference type="InterPro" id="IPR021880">
    <property type="entry name" value="DUF3489"/>
</dbReference>
<evidence type="ECO:0000313" key="2">
    <source>
        <dbReference type="Proteomes" id="UP000608450"/>
    </source>
</evidence>
<organism evidence="1 2">
    <name type="scientific">Pseudomonas nitroreducens</name>
    <dbReference type="NCBI Taxonomy" id="46680"/>
    <lineage>
        <taxon>Bacteria</taxon>
        <taxon>Pseudomonadati</taxon>
        <taxon>Pseudomonadota</taxon>
        <taxon>Gammaproteobacteria</taxon>
        <taxon>Pseudomonadales</taxon>
        <taxon>Pseudomonadaceae</taxon>
        <taxon>Pseudomonas</taxon>
    </lineage>
</organism>
<reference evidence="1 2" key="1">
    <citation type="submission" date="2020-11" db="EMBL/GenBank/DDBJ databases">
        <title>Enhanced detection system for hospital associated transmission using whole genome sequencing surveillance.</title>
        <authorList>
            <person name="Harrison L.H."/>
            <person name="Van Tyne D."/>
            <person name="Marsh J.W."/>
            <person name="Griffith M.P."/>
            <person name="Snyder D.J."/>
            <person name="Cooper V.S."/>
            <person name="Mustapha M."/>
        </authorList>
    </citation>
    <scope>NUCLEOTIDE SEQUENCE [LARGE SCALE GENOMIC DNA]</scope>
    <source>
        <strain evidence="1 2">PSA00705</strain>
    </source>
</reference>
<accession>A0ABS0KDI9</accession>
<evidence type="ECO:0000313" key="1">
    <source>
        <dbReference type="EMBL" id="MBG6286137.1"/>
    </source>
</evidence>
<name>A0ABS0KDI9_PSENT</name>
<dbReference type="RefSeq" id="WP_031688318.1">
    <property type="nucleotide sequence ID" value="NZ_JADTFC010000002.1"/>
</dbReference>
<dbReference type="Pfam" id="PF11994">
    <property type="entry name" value="DUF3489"/>
    <property type="match status" value="1"/>
</dbReference>
<sequence length="203" mass="21669">MITTQLTPTQHAILAKAINTSAGKIEWFPDNIKGGARKKVLDGLFNRALITPDGEGWCVAAEGYDALGMKRPHVSATRVSKFEANLDAIIANAEAAQDAPDATAAPQTTDAELEADVAACEAEWAKNAATAQAKPRTRDNSKQAEVIRMLQRPEGATIGQICTATGWQAHTVRGTFAGAFKKKLGLTITSNKHQGGERVYRIA</sequence>